<reference evidence="2" key="2">
    <citation type="submission" date="2022-06" db="UniProtKB">
        <authorList>
            <consortium name="EnsemblMetazoa"/>
        </authorList>
    </citation>
    <scope>IDENTIFICATION</scope>
</reference>
<accession>A0A8R2A5G0</accession>
<evidence type="ECO:0000313" key="3">
    <source>
        <dbReference type="Proteomes" id="UP000007819"/>
    </source>
</evidence>
<name>A0A8R2A5G0_ACYPI</name>
<keyword evidence="3" id="KW-1185">Reference proteome</keyword>
<evidence type="ECO:0000313" key="2">
    <source>
        <dbReference type="EnsemblMetazoa" id="XP_003242197.1"/>
    </source>
</evidence>
<dbReference type="RefSeq" id="XP_003242197.1">
    <property type="nucleotide sequence ID" value="XM_003242149.3"/>
</dbReference>
<dbReference type="EnsemblMetazoa" id="XM_003242149.3">
    <property type="protein sequence ID" value="XP_003242197.1"/>
    <property type="gene ID" value="LOC100573859"/>
</dbReference>
<protein>
    <submittedName>
        <fullName evidence="2">Uncharacterized protein</fullName>
    </submittedName>
</protein>
<feature type="chain" id="PRO_5035939958" evidence="1">
    <location>
        <begin position="20"/>
        <end position="423"/>
    </location>
</feature>
<evidence type="ECO:0000256" key="1">
    <source>
        <dbReference type="SAM" id="SignalP"/>
    </source>
</evidence>
<dbReference type="GeneID" id="100573859"/>
<dbReference type="Proteomes" id="UP000007819">
    <property type="component" value="Chromosome A2"/>
</dbReference>
<proteinExistence type="predicted"/>
<reference evidence="3" key="1">
    <citation type="submission" date="2010-06" db="EMBL/GenBank/DDBJ databases">
        <authorList>
            <person name="Jiang H."/>
            <person name="Abraham K."/>
            <person name="Ali S."/>
            <person name="Alsbrooks S.L."/>
            <person name="Anim B.N."/>
            <person name="Anosike U.S."/>
            <person name="Attaway T."/>
            <person name="Bandaranaike D.P."/>
            <person name="Battles P.K."/>
            <person name="Bell S.N."/>
            <person name="Bell A.V."/>
            <person name="Beltran B."/>
            <person name="Bickham C."/>
            <person name="Bustamante Y."/>
            <person name="Caleb T."/>
            <person name="Canada A."/>
            <person name="Cardenas V."/>
            <person name="Carter K."/>
            <person name="Chacko J."/>
            <person name="Chandrabose M.N."/>
            <person name="Chavez D."/>
            <person name="Chavez A."/>
            <person name="Chen L."/>
            <person name="Chu H.-S."/>
            <person name="Claassen K.J."/>
            <person name="Cockrell R."/>
            <person name="Collins M."/>
            <person name="Cooper J.A."/>
            <person name="Cree A."/>
            <person name="Curry S.M."/>
            <person name="Da Y."/>
            <person name="Dao M.D."/>
            <person name="Das B."/>
            <person name="Davila M.-L."/>
            <person name="Davy-Carroll L."/>
            <person name="Denson S."/>
            <person name="Dinh H."/>
            <person name="Ebong V.E."/>
            <person name="Edwards J.R."/>
            <person name="Egan A."/>
            <person name="El-Daye J."/>
            <person name="Escobedo L."/>
            <person name="Fernandez S."/>
            <person name="Fernando P.R."/>
            <person name="Flagg N."/>
            <person name="Forbes L.D."/>
            <person name="Fowler R.G."/>
            <person name="Fu Q."/>
            <person name="Gabisi R.A."/>
            <person name="Ganer J."/>
            <person name="Garbino Pronczuk A."/>
            <person name="Garcia R.M."/>
            <person name="Garner T."/>
            <person name="Garrett T.E."/>
            <person name="Gonzalez D.A."/>
            <person name="Hamid H."/>
            <person name="Hawkins E.S."/>
            <person name="Hirani K."/>
            <person name="Hogues M.E."/>
            <person name="Hollins B."/>
            <person name="Hsiao C.-H."/>
            <person name="Jabil R."/>
            <person name="James M.L."/>
            <person name="Jhangiani S.N."/>
            <person name="Johnson B."/>
            <person name="Johnson Q."/>
            <person name="Joshi V."/>
            <person name="Kalu J.B."/>
            <person name="Kam C."/>
            <person name="Kashfia A."/>
            <person name="Keebler J."/>
            <person name="Kisamo H."/>
            <person name="Kovar C.L."/>
            <person name="Lago L.A."/>
            <person name="Lai C.-Y."/>
            <person name="Laidlaw J."/>
            <person name="Lara F."/>
            <person name="Le T.-K."/>
            <person name="Lee S.L."/>
            <person name="Legall F.H."/>
            <person name="Lemon S.J."/>
            <person name="Lewis L.R."/>
            <person name="Li B."/>
            <person name="Liu Y."/>
            <person name="Liu Y.-S."/>
            <person name="Lopez J."/>
            <person name="Lozado R.J."/>
            <person name="Lu J."/>
            <person name="Madu R.C."/>
            <person name="Maheshwari M."/>
            <person name="Maheshwari R."/>
            <person name="Malloy K."/>
            <person name="Martinez E."/>
            <person name="Mathew T."/>
            <person name="Mercado I.C."/>
            <person name="Mercado C."/>
            <person name="Meyer B."/>
            <person name="Montgomery K."/>
            <person name="Morgan M.B."/>
            <person name="Munidasa M."/>
            <person name="Nazareth L.V."/>
            <person name="Nelson J."/>
            <person name="Ng B.M."/>
            <person name="Nguyen N.B."/>
            <person name="Nguyen P.Q."/>
            <person name="Nguyen T."/>
            <person name="Obregon M."/>
            <person name="Okwuonu G.O."/>
            <person name="Onwere C.G."/>
            <person name="Orozco G."/>
            <person name="Parra A."/>
            <person name="Patel S."/>
            <person name="Patil S."/>
            <person name="Perez A."/>
            <person name="Perez Y."/>
            <person name="Pham C."/>
            <person name="Primus E.L."/>
            <person name="Pu L.-L."/>
            <person name="Puazo M."/>
            <person name="Qin X."/>
            <person name="Quiroz J.B."/>
            <person name="Reese J."/>
            <person name="Richards S."/>
            <person name="Rives C.M."/>
            <person name="Robberts R."/>
            <person name="Ruiz S.J."/>
            <person name="Ruiz M.J."/>
            <person name="Santibanez J."/>
            <person name="Schneider B.W."/>
            <person name="Sisson I."/>
            <person name="Smith M."/>
            <person name="Sodergren E."/>
            <person name="Song X.-Z."/>
            <person name="Song B.B."/>
            <person name="Summersgill H."/>
            <person name="Thelus R."/>
            <person name="Thornton R.D."/>
            <person name="Trejos Z.Y."/>
            <person name="Usmani K."/>
            <person name="Vattathil S."/>
            <person name="Villasana D."/>
            <person name="Walker D.L."/>
            <person name="Wang S."/>
            <person name="Wang K."/>
            <person name="White C.S."/>
            <person name="Williams A.C."/>
            <person name="Williamson J."/>
            <person name="Wilson K."/>
            <person name="Woghiren I.O."/>
            <person name="Woodworth J.R."/>
            <person name="Worley K.C."/>
            <person name="Wright R.A."/>
            <person name="Wu W."/>
            <person name="Young L."/>
            <person name="Zhang L."/>
            <person name="Zhang J."/>
            <person name="Zhu Y."/>
            <person name="Muzny D.M."/>
            <person name="Weinstock G."/>
            <person name="Gibbs R.A."/>
        </authorList>
    </citation>
    <scope>NUCLEOTIDE SEQUENCE [LARGE SCALE GENOMIC DNA]</scope>
    <source>
        <strain evidence="3">LSR1</strain>
    </source>
</reference>
<dbReference type="AlphaFoldDB" id="A0A8R2A5G0"/>
<feature type="signal peptide" evidence="1">
    <location>
        <begin position="1"/>
        <end position="19"/>
    </location>
</feature>
<dbReference type="OrthoDB" id="6603748at2759"/>
<organism evidence="2 3">
    <name type="scientific">Acyrthosiphon pisum</name>
    <name type="common">Pea aphid</name>
    <dbReference type="NCBI Taxonomy" id="7029"/>
    <lineage>
        <taxon>Eukaryota</taxon>
        <taxon>Metazoa</taxon>
        <taxon>Ecdysozoa</taxon>
        <taxon>Arthropoda</taxon>
        <taxon>Hexapoda</taxon>
        <taxon>Insecta</taxon>
        <taxon>Pterygota</taxon>
        <taxon>Neoptera</taxon>
        <taxon>Paraneoptera</taxon>
        <taxon>Hemiptera</taxon>
        <taxon>Sternorrhyncha</taxon>
        <taxon>Aphidomorpha</taxon>
        <taxon>Aphidoidea</taxon>
        <taxon>Aphididae</taxon>
        <taxon>Macrosiphini</taxon>
        <taxon>Acyrthosiphon</taxon>
    </lineage>
</organism>
<dbReference type="KEGG" id="api:100573859"/>
<keyword evidence="1" id="KW-0732">Signal</keyword>
<sequence>MKFFVSLFVFAVSVATINAICLHCRNQTGNYQEIKYEGLKTLEDSHQDVELSKDVGQQIRIILKASQKYQLYVEQAKSNPKFSDPMSLIDATEFLNNGEIEYRNAKILGLGKPILNEVNMEKMGDNMIWVTAVLKQADIVGDYNAASSKKTESGQFNITLRDIIFKVKFLLNEFMETRPEIDSKSLMFGHHESTFTNMEVLNELNGNTQFENLYVYYYNYLNKVIKGRIAEEMAVSFTPLIAMRLAQELKSTVLFPTKSMAVPKTNAYIAPGIQAKIYNTMFNDLSGSNKVQKMVNYTVNNDQIEMLFCFTTFDLRGNNEWALIYNTGNVYNGKASFAIENVQTMIVVTKPNGQGEVTKKFSKTTVNGLTVLLNNDNNCETIRDLAHQRIPKVLENSLQTFIDDQTEMVLYHQFALIGLKYKN</sequence>